<proteinExistence type="predicted"/>
<dbReference type="PANTHER" id="PTHR34222">
    <property type="entry name" value="GAG_PRE-INTEGRS DOMAIN-CONTAINING PROTEIN"/>
    <property type="match status" value="1"/>
</dbReference>
<comment type="caution">
    <text evidence="2">The sequence shown here is derived from an EMBL/GenBank/DDBJ whole genome shotgun (WGS) entry which is preliminary data.</text>
</comment>
<feature type="domain" description="Reverse transcriptase Ty1/copia-type" evidence="1">
    <location>
        <begin position="366"/>
        <end position="412"/>
    </location>
</feature>
<name>A0A699GPT0_TANCI</name>
<evidence type="ECO:0000259" key="1">
    <source>
        <dbReference type="Pfam" id="PF07727"/>
    </source>
</evidence>
<protein>
    <recommendedName>
        <fullName evidence="1">Reverse transcriptase Ty1/copia-type domain-containing protein</fullName>
    </recommendedName>
</protein>
<dbReference type="PANTHER" id="PTHR34222:SF99">
    <property type="entry name" value="PROTEIN, PUTATIVE-RELATED"/>
    <property type="match status" value="1"/>
</dbReference>
<dbReference type="EMBL" id="BKCJ010033865">
    <property type="protein sequence ID" value="GEV77411.1"/>
    <property type="molecule type" value="Genomic_DNA"/>
</dbReference>
<dbReference type="SUPFAM" id="SSF56672">
    <property type="entry name" value="DNA/RNA polymerases"/>
    <property type="match status" value="1"/>
</dbReference>
<dbReference type="AlphaFoldDB" id="A0A699GPT0"/>
<dbReference type="Pfam" id="PF07727">
    <property type="entry name" value="RVT_2"/>
    <property type="match status" value="2"/>
</dbReference>
<gene>
    <name evidence="2" type="ORF">Tci_149388</name>
</gene>
<accession>A0A699GPT0</accession>
<dbReference type="InterPro" id="IPR043502">
    <property type="entry name" value="DNA/RNA_pol_sf"/>
</dbReference>
<dbReference type="InterPro" id="IPR013103">
    <property type="entry name" value="RVT_2"/>
</dbReference>
<sequence length="571" mass="64732">MVGVSPSGSVVDSINNLDAGNPLHVENSDNSNYVIIPFKLLGTENYRIWSGAVKLALQARNNCDASKELGLHQQLMKLMQFLMGLDDYYQPIRSFLLIRDPLPEVKDAYNVISREESHKGVHESSGVTESKQNTTSFVAKTFSNNKKQFNNNGNNFTRGTSSNVNRGPNLNLICKHYGKIGHIVYRCFEIFGFPQGFKRNFTYNSNIGKQSFNSCWKFKLANNVMLYDVLVVLGYCVSLLSVNKLIRDSKMYVGFDENKCYIQDLEKEKILGTSSKSGGLYLFDVNKSNCIDLNIFDNTSMPMCEICQRAKQTRELFPLSDHKSKTLGELVHLDLWGPYRVHSREALSDPNSVEAMNNEIETLNRNNTWTICDLPIGRKPIGCKWLWKIKYNASGDIERYKARLVAKGYSQREDVNNAFLYGDLLEDVYMTFLEGYNNDKNTKVCKFNKSLYGLKQALRQWNARLTTALAEHGFEQSKLDYSLYIKHNGEKFISLLVEKVLAGIIKTIKISTDLQTADVFTKCLGMMQHRLCCKNLGMLDVFAGEMVGKDSGRKGHAVKKRVLAYQPEGGC</sequence>
<reference evidence="2" key="1">
    <citation type="journal article" date="2019" name="Sci. Rep.">
        <title>Draft genome of Tanacetum cinerariifolium, the natural source of mosquito coil.</title>
        <authorList>
            <person name="Yamashiro T."/>
            <person name="Shiraishi A."/>
            <person name="Satake H."/>
            <person name="Nakayama K."/>
        </authorList>
    </citation>
    <scope>NUCLEOTIDE SEQUENCE</scope>
</reference>
<evidence type="ECO:0000313" key="2">
    <source>
        <dbReference type="EMBL" id="GEV77411.1"/>
    </source>
</evidence>
<feature type="domain" description="Reverse transcriptase Ty1/copia-type" evidence="1">
    <location>
        <begin position="414"/>
        <end position="501"/>
    </location>
</feature>
<organism evidence="2">
    <name type="scientific">Tanacetum cinerariifolium</name>
    <name type="common">Dalmatian daisy</name>
    <name type="synonym">Chrysanthemum cinerariifolium</name>
    <dbReference type="NCBI Taxonomy" id="118510"/>
    <lineage>
        <taxon>Eukaryota</taxon>
        <taxon>Viridiplantae</taxon>
        <taxon>Streptophyta</taxon>
        <taxon>Embryophyta</taxon>
        <taxon>Tracheophyta</taxon>
        <taxon>Spermatophyta</taxon>
        <taxon>Magnoliopsida</taxon>
        <taxon>eudicotyledons</taxon>
        <taxon>Gunneridae</taxon>
        <taxon>Pentapetalae</taxon>
        <taxon>asterids</taxon>
        <taxon>campanulids</taxon>
        <taxon>Asterales</taxon>
        <taxon>Asteraceae</taxon>
        <taxon>Asteroideae</taxon>
        <taxon>Anthemideae</taxon>
        <taxon>Anthemidinae</taxon>
        <taxon>Tanacetum</taxon>
    </lineage>
</organism>